<dbReference type="Proteomes" id="UP000422764">
    <property type="component" value="Chromosome"/>
</dbReference>
<gene>
    <name evidence="2" type="ORF">GOM49_14765</name>
</gene>
<dbReference type="PROSITE" id="PS51737">
    <property type="entry name" value="RECOMBINASE_DNA_BIND"/>
    <property type="match status" value="1"/>
</dbReference>
<name>A0A6I6F906_9CLOT</name>
<dbReference type="GO" id="GO:0003677">
    <property type="term" value="F:DNA binding"/>
    <property type="evidence" value="ECO:0007669"/>
    <property type="project" value="InterPro"/>
</dbReference>
<dbReference type="InterPro" id="IPR011109">
    <property type="entry name" value="DNA_bind_recombinase_dom"/>
</dbReference>
<feature type="domain" description="Recombinase" evidence="1">
    <location>
        <begin position="6"/>
        <end position="72"/>
    </location>
</feature>
<dbReference type="GO" id="GO:0000150">
    <property type="term" value="F:DNA strand exchange activity"/>
    <property type="evidence" value="ECO:0007669"/>
    <property type="project" value="InterPro"/>
</dbReference>
<protein>
    <recommendedName>
        <fullName evidence="1">Recombinase domain-containing protein</fullName>
    </recommendedName>
</protein>
<evidence type="ECO:0000313" key="2">
    <source>
        <dbReference type="EMBL" id="QGU96887.1"/>
    </source>
</evidence>
<dbReference type="AlphaFoldDB" id="A0A6I6F906"/>
<reference evidence="2 3" key="1">
    <citation type="submission" date="2019-12" db="EMBL/GenBank/DDBJ databases">
        <title>Genome sequenceing of Clostridium bovifaecis.</title>
        <authorList>
            <person name="Yao Y."/>
        </authorList>
    </citation>
    <scope>NUCLEOTIDE SEQUENCE [LARGE SCALE GENOMIC DNA]</scope>
    <source>
        <strain evidence="2 3">BXX</strain>
    </source>
</reference>
<evidence type="ECO:0000313" key="3">
    <source>
        <dbReference type="Proteomes" id="UP000422764"/>
    </source>
</evidence>
<organism evidence="2 3">
    <name type="scientific">Clostridium bovifaecis</name>
    <dbReference type="NCBI Taxonomy" id="2184719"/>
    <lineage>
        <taxon>Bacteria</taxon>
        <taxon>Bacillati</taxon>
        <taxon>Bacillota</taxon>
        <taxon>Clostridia</taxon>
        <taxon>Eubacteriales</taxon>
        <taxon>Clostridiaceae</taxon>
        <taxon>Clostridium</taxon>
    </lineage>
</organism>
<proteinExistence type="predicted"/>
<accession>A0A6I6F906</accession>
<dbReference type="Pfam" id="PF07508">
    <property type="entry name" value="Recombinase"/>
    <property type="match status" value="1"/>
</dbReference>
<evidence type="ECO:0000259" key="1">
    <source>
        <dbReference type="PROSITE" id="PS51737"/>
    </source>
</evidence>
<keyword evidence="3" id="KW-1185">Reference proteome</keyword>
<dbReference type="EMBL" id="CP046522">
    <property type="protein sequence ID" value="QGU96887.1"/>
    <property type="molecule type" value="Genomic_DNA"/>
</dbReference>
<dbReference type="Gene3D" id="3.90.1750.20">
    <property type="entry name" value="Putative Large Serine Recombinase, Chain B, Domain 2"/>
    <property type="match status" value="1"/>
</dbReference>
<dbReference type="InterPro" id="IPR038109">
    <property type="entry name" value="DNA_bind_recomb_sf"/>
</dbReference>
<sequence>MSRIKKLGYDKDEEGDLIINEKQSKIIRRIYKDYLDGKGSNRIVRELEDEGVSNWNAKHSILSTLIIAYKKL</sequence>